<reference evidence="2 3" key="1">
    <citation type="submission" date="2021-01" db="EMBL/GenBank/DDBJ databases">
        <title>WGS of actinomycetes isolated from Thailand.</title>
        <authorList>
            <person name="Thawai C."/>
        </authorList>
    </citation>
    <scope>NUCLEOTIDE SEQUENCE [LARGE SCALE GENOMIC DNA]</scope>
    <source>
        <strain evidence="2 3">LPG 2</strain>
    </source>
</reference>
<dbReference type="PANTHER" id="PTHR43861">
    <property type="entry name" value="TRANS-ACONITATE 2-METHYLTRANSFERASE-RELATED"/>
    <property type="match status" value="1"/>
</dbReference>
<dbReference type="EMBL" id="JAERRJ010000003">
    <property type="protein sequence ID" value="MBL1074399.1"/>
    <property type="molecule type" value="Genomic_DNA"/>
</dbReference>
<dbReference type="GO" id="GO:0032259">
    <property type="term" value="P:methylation"/>
    <property type="evidence" value="ECO:0007669"/>
    <property type="project" value="UniProtKB-KW"/>
</dbReference>
<evidence type="ECO:0000313" key="3">
    <source>
        <dbReference type="Proteomes" id="UP000602198"/>
    </source>
</evidence>
<keyword evidence="2" id="KW-0489">Methyltransferase</keyword>
<feature type="domain" description="Methyltransferase type 12" evidence="1">
    <location>
        <begin position="58"/>
        <end position="153"/>
    </location>
</feature>
<evidence type="ECO:0000313" key="2">
    <source>
        <dbReference type="EMBL" id="MBL1074399.1"/>
    </source>
</evidence>
<evidence type="ECO:0000259" key="1">
    <source>
        <dbReference type="Pfam" id="PF08242"/>
    </source>
</evidence>
<dbReference type="GO" id="GO:0008168">
    <property type="term" value="F:methyltransferase activity"/>
    <property type="evidence" value="ECO:0007669"/>
    <property type="project" value="UniProtKB-KW"/>
</dbReference>
<dbReference type="Pfam" id="PF08242">
    <property type="entry name" value="Methyltransf_12"/>
    <property type="match status" value="1"/>
</dbReference>
<dbReference type="CDD" id="cd02440">
    <property type="entry name" value="AdoMet_MTases"/>
    <property type="match status" value="1"/>
</dbReference>
<keyword evidence="2" id="KW-0808">Transferase</keyword>
<dbReference type="Proteomes" id="UP000602198">
    <property type="component" value="Unassembled WGS sequence"/>
</dbReference>
<keyword evidence="3" id="KW-1185">Reference proteome</keyword>
<dbReference type="RefSeq" id="WP_201945284.1">
    <property type="nucleotide sequence ID" value="NZ_JAERRJ010000003.1"/>
</dbReference>
<dbReference type="InterPro" id="IPR013217">
    <property type="entry name" value="Methyltransf_12"/>
</dbReference>
<dbReference type="PANTHER" id="PTHR43861:SF1">
    <property type="entry name" value="TRANS-ACONITATE 2-METHYLTRANSFERASE"/>
    <property type="match status" value="1"/>
</dbReference>
<dbReference type="SUPFAM" id="SSF53335">
    <property type="entry name" value="S-adenosyl-L-methionine-dependent methyltransferases"/>
    <property type="match status" value="1"/>
</dbReference>
<gene>
    <name evidence="2" type="ORF">JK358_08315</name>
</gene>
<sequence>MSDYRRLNQANWDDRAPVHAASADYGFDRFRADPAHLSDVVRFDLPRLGDIRGLRGVHLQCHIGTDTLSLSRLGARMTGLDFSPASLTQARKLAADTGTDVEFVESDVYEAVSVLGSERFDLVFTGIGALCWLPDVARWAETVAALLRPGGRLFLREGHPVLWSIDESITDRLVIGYPYFQTVEPMVWDDTQTYVETDTALTETVTHEWNHGLGEIVGALLDAGLTLTALTEHDSVPWQALPGRMTCDEHGEWRLTDHPERLPLTYTLQARKP</sequence>
<comment type="caution">
    <text evidence="2">The sequence shown here is derived from an EMBL/GenBank/DDBJ whole genome shotgun (WGS) entry which is preliminary data.</text>
</comment>
<proteinExistence type="predicted"/>
<protein>
    <submittedName>
        <fullName evidence="2">Class I SAM-dependent methyltransferase</fullName>
    </submittedName>
</protein>
<organism evidence="2 3">
    <name type="scientific">Nocardia acididurans</name>
    <dbReference type="NCBI Taxonomy" id="2802282"/>
    <lineage>
        <taxon>Bacteria</taxon>
        <taxon>Bacillati</taxon>
        <taxon>Actinomycetota</taxon>
        <taxon>Actinomycetes</taxon>
        <taxon>Mycobacteriales</taxon>
        <taxon>Nocardiaceae</taxon>
        <taxon>Nocardia</taxon>
    </lineage>
</organism>
<dbReference type="InterPro" id="IPR029063">
    <property type="entry name" value="SAM-dependent_MTases_sf"/>
</dbReference>
<dbReference type="Gene3D" id="3.40.50.150">
    <property type="entry name" value="Vaccinia Virus protein VP39"/>
    <property type="match status" value="1"/>
</dbReference>
<accession>A0ABS1M1K4</accession>
<name>A0ABS1M1K4_9NOCA</name>